<evidence type="ECO:0000313" key="1">
    <source>
        <dbReference type="EMBL" id="KAK4092976.1"/>
    </source>
</evidence>
<comment type="caution">
    <text evidence="1">The sequence shown here is derived from an EMBL/GenBank/DDBJ whole genome shotgun (WGS) entry which is preliminary data.</text>
</comment>
<name>A0ABR0CA83_PURLI</name>
<organism evidence="1 2">
    <name type="scientific">Purpureocillium lilacinum</name>
    <name type="common">Paecilomyces lilacinus</name>
    <dbReference type="NCBI Taxonomy" id="33203"/>
    <lineage>
        <taxon>Eukaryota</taxon>
        <taxon>Fungi</taxon>
        <taxon>Dikarya</taxon>
        <taxon>Ascomycota</taxon>
        <taxon>Pezizomycotina</taxon>
        <taxon>Sordariomycetes</taxon>
        <taxon>Hypocreomycetidae</taxon>
        <taxon>Hypocreales</taxon>
        <taxon>Ophiocordycipitaceae</taxon>
        <taxon>Purpureocillium</taxon>
    </lineage>
</organism>
<accession>A0ABR0CA83</accession>
<dbReference type="EMBL" id="JAWRVI010000007">
    <property type="protein sequence ID" value="KAK4092976.1"/>
    <property type="molecule type" value="Genomic_DNA"/>
</dbReference>
<keyword evidence="2" id="KW-1185">Reference proteome</keyword>
<evidence type="ECO:0000313" key="2">
    <source>
        <dbReference type="Proteomes" id="UP001287286"/>
    </source>
</evidence>
<gene>
    <name evidence="1" type="ORF">Purlil1_2901</name>
</gene>
<sequence>MHSTVLLAHVRDRNATSELLLTSGVPREEGIEKDVRRCQYHPIAGQATGPFSRNDAGVSCSGAPLTLSNATGRGVVHVVASIDGSGVLSQAWAQQRLLEDSRSATGGAMFTAAKEGRHARADRTTILDVTVPEAQQLKRGFRRRYAQCDPHLALQTRPRPRCDADPELILSRVRGLCLAPWRGKFDPVKSSAMSAPMRASLYAACLRRIVPPFRLGSRLHVDTPTR</sequence>
<protein>
    <submittedName>
        <fullName evidence="1">Uncharacterized protein</fullName>
    </submittedName>
</protein>
<reference evidence="1 2" key="1">
    <citation type="journal article" date="2024" name="Microbiol. Resour. Announc.">
        <title>Genome annotations for the ascomycete fungi Trichoderma harzianum, Trichoderma aggressivum, and Purpureocillium lilacinum.</title>
        <authorList>
            <person name="Beijen E.P.W."/>
            <person name="Ohm R.A."/>
        </authorList>
    </citation>
    <scope>NUCLEOTIDE SEQUENCE [LARGE SCALE GENOMIC DNA]</scope>
    <source>
        <strain evidence="1 2">CBS 150709</strain>
    </source>
</reference>
<proteinExistence type="predicted"/>
<dbReference type="Proteomes" id="UP001287286">
    <property type="component" value="Unassembled WGS sequence"/>
</dbReference>